<evidence type="ECO:0000256" key="2">
    <source>
        <dbReference type="ARBA" id="ARBA00022676"/>
    </source>
</evidence>
<organism evidence="6">
    <name type="scientific">Oryza meridionalis</name>
    <dbReference type="NCBI Taxonomy" id="40149"/>
    <lineage>
        <taxon>Eukaryota</taxon>
        <taxon>Viridiplantae</taxon>
        <taxon>Streptophyta</taxon>
        <taxon>Embryophyta</taxon>
        <taxon>Tracheophyta</taxon>
        <taxon>Spermatophyta</taxon>
        <taxon>Magnoliopsida</taxon>
        <taxon>Liliopsida</taxon>
        <taxon>Poales</taxon>
        <taxon>Poaceae</taxon>
        <taxon>BOP clade</taxon>
        <taxon>Oryzoideae</taxon>
        <taxon>Oryzeae</taxon>
        <taxon>Oryzinae</taxon>
        <taxon>Oryza</taxon>
    </lineage>
</organism>
<dbReference type="Pfam" id="PF03254">
    <property type="entry name" value="XG_FTase"/>
    <property type="match status" value="2"/>
</dbReference>
<dbReference type="AlphaFoldDB" id="A0A0E0CJ39"/>
<evidence type="ECO:0000313" key="6">
    <source>
        <dbReference type="EnsemblPlants" id="OMERI02G12980.1"/>
    </source>
</evidence>
<keyword evidence="4" id="KW-0325">Glycoprotein</keyword>
<dbReference type="PANTHER" id="PTHR31889:SF4">
    <property type="entry name" value="FUCOSYLTRANSFERASE"/>
    <property type="match status" value="1"/>
</dbReference>
<dbReference type="Gene3D" id="3.40.50.11340">
    <property type="match status" value="1"/>
</dbReference>
<dbReference type="InterPro" id="IPR004938">
    <property type="entry name" value="XG_FTase"/>
</dbReference>
<keyword evidence="2" id="KW-0328">Glycosyltransferase</keyword>
<dbReference type="GO" id="GO:0008107">
    <property type="term" value="F:galactoside 2-alpha-L-fucosyltransferase activity"/>
    <property type="evidence" value="ECO:0007669"/>
    <property type="project" value="InterPro"/>
</dbReference>
<evidence type="ECO:0000256" key="4">
    <source>
        <dbReference type="ARBA" id="ARBA00023180"/>
    </source>
</evidence>
<dbReference type="GO" id="GO:0071555">
    <property type="term" value="P:cell wall organization"/>
    <property type="evidence" value="ECO:0007669"/>
    <property type="project" value="UniProtKB-KW"/>
</dbReference>
<dbReference type="EnsemblPlants" id="OMERI02G12980.1">
    <property type="protein sequence ID" value="OMERI02G12980.1"/>
    <property type="gene ID" value="OMERI02G12980"/>
</dbReference>
<reference evidence="6" key="1">
    <citation type="submission" date="2015-04" db="UniProtKB">
        <authorList>
            <consortium name="EnsemblPlants"/>
        </authorList>
    </citation>
    <scope>IDENTIFICATION</scope>
</reference>
<dbReference type="eggNOG" id="ENOG502QTTA">
    <property type="taxonomic scope" value="Eukaryota"/>
</dbReference>
<protein>
    <recommendedName>
        <fullName evidence="8">Fucosyltransferase</fullName>
    </recommendedName>
</protein>
<evidence type="ECO:0008006" key="8">
    <source>
        <dbReference type="Google" id="ProtNLM"/>
    </source>
</evidence>
<sequence>MAGAIGQSRQTFGTFEFFRFRGRASVELEPHRRPAPRRPPSAAFSWQSCRSRYEFAGYHKRKPAHKPSPYLVAKLRSHEALQMRCGPGTAPYEKALRQLKSGDVAAAADDDDDGCRYVISIGYDRGLGNRIIAIASAFLYAVLTERALLVAPYNGDVAALFCEPFPGTTWLLPDGGRRFPLRRLRDLDGKSKESLGALLKSNAIVSGAAGVNGSTSSSWSSGAPPPYVYLHLDGGADYHDKLFYCDEQQRLLRGVPWLLMKTDSYLVPGLFLVPSLRGELERMFPEKDAVFHHLSRYLLHPANAVWHAITAYHREHLAGAGRLVGIQIRVYHEETPPVSQVVLDQVLSCARREKLLPFPTAGTTTNTSSSDQAVLVTSLSSWYYEKIRDELVGGAVGGGVHQPSHEGLQRMGDTAHDMRALSEMYLLSTCDALLTTGFSTFGYVAQGLAGERPWLMPRRPVWDKEPATEVPEPPCARVASPEPCFHSPSYYDCAARRNYEDIGKAVPYIRRCEDVSWGIQLVNGSSHCGTEEHARTTTNTSSSDQAVLVTSLSSWYYEKIRDELVGGAVGGGVHQPSHEGLQRMGDTAHDMRALSEMYLLSTCDALLTTGFSTFGYVAQGLAGERPWLMPRRPVWDKEPATEVPEPPCARVASPEPCFHSPSYYDCAARRNYEDIGKAVPYIRRCEDVSWGIQLVNGSRQSQW</sequence>
<accession>A0A0E0CJ39</accession>
<evidence type="ECO:0000256" key="5">
    <source>
        <dbReference type="ARBA" id="ARBA00023316"/>
    </source>
</evidence>
<dbReference type="GO" id="GO:0005794">
    <property type="term" value="C:Golgi apparatus"/>
    <property type="evidence" value="ECO:0007669"/>
    <property type="project" value="TreeGrafter"/>
</dbReference>
<dbReference type="Gramene" id="OMERI02G12980.1">
    <property type="protein sequence ID" value="OMERI02G12980.1"/>
    <property type="gene ID" value="OMERI02G12980"/>
</dbReference>
<dbReference type="PANTHER" id="PTHR31889">
    <property type="entry name" value="FUCOSYLTRANSFERASE 2-RELATED"/>
    <property type="match status" value="1"/>
</dbReference>
<proteinExistence type="inferred from homology"/>
<comment type="similarity">
    <text evidence="1">Belongs to the glycosyltransferase 37 family.</text>
</comment>
<keyword evidence="3" id="KW-0808">Transferase</keyword>
<evidence type="ECO:0000313" key="7">
    <source>
        <dbReference type="Proteomes" id="UP000008021"/>
    </source>
</evidence>
<dbReference type="GO" id="GO:0016020">
    <property type="term" value="C:membrane"/>
    <property type="evidence" value="ECO:0007669"/>
    <property type="project" value="InterPro"/>
</dbReference>
<evidence type="ECO:0000256" key="3">
    <source>
        <dbReference type="ARBA" id="ARBA00022679"/>
    </source>
</evidence>
<dbReference type="GO" id="GO:0042546">
    <property type="term" value="P:cell wall biogenesis"/>
    <property type="evidence" value="ECO:0007669"/>
    <property type="project" value="InterPro"/>
</dbReference>
<reference evidence="6" key="2">
    <citation type="submission" date="2018-05" db="EMBL/GenBank/DDBJ databases">
        <title>OmerRS3 (Oryza meridionalis Reference Sequence Version 3).</title>
        <authorList>
            <person name="Zhang J."/>
            <person name="Kudrna D."/>
            <person name="Lee S."/>
            <person name="Talag J."/>
            <person name="Welchert J."/>
            <person name="Wing R.A."/>
        </authorList>
    </citation>
    <scope>NUCLEOTIDE SEQUENCE [LARGE SCALE GENOMIC DNA]</scope>
    <source>
        <strain evidence="6">cv. OR44</strain>
    </source>
</reference>
<evidence type="ECO:0000256" key="1">
    <source>
        <dbReference type="ARBA" id="ARBA00010481"/>
    </source>
</evidence>
<name>A0A0E0CJ39_9ORYZ</name>
<dbReference type="FunFam" id="3.40.50.11340:FF:000008">
    <property type="entry name" value="Galactoside 2-alpha-L-fucosyltransferase"/>
    <property type="match status" value="1"/>
</dbReference>
<dbReference type="Proteomes" id="UP000008021">
    <property type="component" value="Chromosome 2"/>
</dbReference>
<dbReference type="GO" id="GO:0009969">
    <property type="term" value="P:xyloglucan biosynthetic process"/>
    <property type="evidence" value="ECO:0007669"/>
    <property type="project" value="TreeGrafter"/>
</dbReference>
<dbReference type="HOGENOM" id="CLU_392519_0_0_1"/>
<keyword evidence="7" id="KW-1185">Reference proteome</keyword>
<keyword evidence="5" id="KW-0961">Cell wall biogenesis/degradation</keyword>
<dbReference type="STRING" id="40149.A0A0E0CJ39"/>